<organism evidence="1 4">
    <name type="scientific">Pseudidiomarina terrestris</name>
    <dbReference type="NCBI Taxonomy" id="2820060"/>
    <lineage>
        <taxon>Bacteria</taxon>
        <taxon>Pseudomonadati</taxon>
        <taxon>Pseudomonadota</taxon>
        <taxon>Gammaproteobacteria</taxon>
        <taxon>Alteromonadales</taxon>
        <taxon>Idiomarinaceae</taxon>
        <taxon>Pseudidiomarina</taxon>
    </lineage>
</organism>
<dbReference type="AlphaFoldDB" id="A0AAW7QUP6"/>
<keyword evidence="3" id="KW-1185">Reference proteome</keyword>
<proteinExistence type="predicted"/>
<evidence type="ECO:0000313" key="3">
    <source>
        <dbReference type="Proteomes" id="UP001169491"/>
    </source>
</evidence>
<evidence type="ECO:0000313" key="2">
    <source>
        <dbReference type="EMBL" id="MDN7128826.1"/>
    </source>
</evidence>
<gene>
    <name evidence="1" type="ORF">J6I90_00970</name>
    <name evidence="2" type="ORF">J6I92_02935</name>
</gene>
<sequence>MEILFVILLALTSPFSSNPEHQFDSGNYFETERFKGPQENNFVGTLYICAHLADTEKYVDDFQELIEQFANISGITPADSEALYRDAQRWWDLRPKNANYKVFWNDMCKEPTENMRNYFKSQSQHP</sequence>
<dbReference type="EMBL" id="JAGGJB010000001">
    <property type="protein sequence ID" value="MDN7123449.1"/>
    <property type="molecule type" value="Genomic_DNA"/>
</dbReference>
<dbReference type="Proteomes" id="UP001169492">
    <property type="component" value="Unassembled WGS sequence"/>
</dbReference>
<evidence type="ECO:0000313" key="1">
    <source>
        <dbReference type="EMBL" id="MDN7123449.1"/>
    </source>
</evidence>
<accession>A0AAW7QUP6</accession>
<dbReference type="Proteomes" id="UP001169491">
    <property type="component" value="Unassembled WGS sequence"/>
</dbReference>
<dbReference type="EMBL" id="JAGGJC010000001">
    <property type="protein sequence ID" value="MDN7128826.1"/>
    <property type="molecule type" value="Genomic_DNA"/>
</dbReference>
<name>A0AAW7QUP6_9GAMM</name>
<dbReference type="RefSeq" id="WP_301773793.1">
    <property type="nucleotide sequence ID" value="NZ_JAGGJB010000001.1"/>
</dbReference>
<reference evidence="3 4" key="1">
    <citation type="submission" date="2021-03" db="EMBL/GenBank/DDBJ databases">
        <title>Pseudidiomarina terrestris, a new bacterium isolated from saline soil.</title>
        <authorList>
            <person name="Galisteo C."/>
            <person name="De La Haba R."/>
            <person name="Sanchez-Porro C."/>
            <person name="Ventosa A."/>
        </authorList>
    </citation>
    <scope>NUCLEOTIDE SEQUENCE [LARGE SCALE GENOMIC DNA]</scope>
    <source>
        <strain evidence="1 4">1APP75-32.1</strain>
        <strain evidence="3">1APR75-15</strain>
        <strain evidence="2">1ASR75-15</strain>
    </source>
</reference>
<evidence type="ECO:0000313" key="4">
    <source>
        <dbReference type="Proteomes" id="UP001169492"/>
    </source>
</evidence>
<protein>
    <submittedName>
        <fullName evidence="1">Uncharacterized protein</fullName>
    </submittedName>
</protein>
<comment type="caution">
    <text evidence="1">The sequence shown here is derived from an EMBL/GenBank/DDBJ whole genome shotgun (WGS) entry which is preliminary data.</text>
</comment>